<gene>
    <name evidence="4" type="ORF">J8273_5347</name>
</gene>
<dbReference type="Gene3D" id="2.60.40.10">
    <property type="entry name" value="Immunoglobulins"/>
    <property type="match status" value="6"/>
</dbReference>
<name>A0A8J6B3U2_9EUKA</name>
<comment type="caution">
    <text evidence="4">The sequence shown here is derived from an EMBL/GenBank/DDBJ whole genome shotgun (WGS) entry which is preliminary data.</text>
</comment>
<feature type="compositionally biased region" description="Basic and acidic residues" evidence="1">
    <location>
        <begin position="787"/>
        <end position="801"/>
    </location>
</feature>
<dbReference type="PANTHER" id="PTHR22538:SF0">
    <property type="entry name" value="CILIA- AND FLAGELLA-ASSOCIATED PROTEIN 74"/>
    <property type="match status" value="1"/>
</dbReference>
<dbReference type="InterPro" id="IPR056310">
    <property type="entry name" value="Ig-CFAP74_4th"/>
</dbReference>
<keyword evidence="5" id="KW-1185">Reference proteome</keyword>
<evidence type="ECO:0000256" key="1">
    <source>
        <dbReference type="SAM" id="MobiDB-lite"/>
    </source>
</evidence>
<keyword evidence="4" id="KW-0969">Cilium</keyword>
<dbReference type="Proteomes" id="UP000717585">
    <property type="component" value="Unassembled WGS sequence"/>
</dbReference>
<evidence type="ECO:0000313" key="5">
    <source>
        <dbReference type="Proteomes" id="UP000717585"/>
    </source>
</evidence>
<feature type="region of interest" description="Disordered" evidence="1">
    <location>
        <begin position="777"/>
        <end position="824"/>
    </location>
</feature>
<keyword evidence="4" id="KW-0282">Flagellum</keyword>
<organism evidence="4 5">
    <name type="scientific">Carpediemonas membranifera</name>
    <dbReference type="NCBI Taxonomy" id="201153"/>
    <lineage>
        <taxon>Eukaryota</taxon>
        <taxon>Metamonada</taxon>
        <taxon>Carpediemonas-like organisms</taxon>
        <taxon>Carpediemonas</taxon>
    </lineage>
</organism>
<feature type="region of interest" description="Disordered" evidence="1">
    <location>
        <begin position="18"/>
        <end position="59"/>
    </location>
</feature>
<evidence type="ECO:0000313" key="4">
    <source>
        <dbReference type="EMBL" id="KAG9392357.1"/>
    </source>
</evidence>
<dbReference type="OrthoDB" id="545169at2759"/>
<dbReference type="InterPro" id="IPR013783">
    <property type="entry name" value="Ig-like_fold"/>
</dbReference>
<reference evidence="4" key="1">
    <citation type="submission" date="2021-05" db="EMBL/GenBank/DDBJ databases">
        <title>A free-living protist that lacks canonical eukaryotic 1 DNA replication and segregation systems.</title>
        <authorList>
            <person name="Salas-Leiva D.E."/>
            <person name="Tromer E.C."/>
            <person name="Curtis B.A."/>
            <person name="Jerlstrom-Hultqvist J."/>
            <person name="Kolisko M."/>
            <person name="Yi Z."/>
            <person name="Salas-Leiva J.S."/>
            <person name="Gallot-Lavallee L."/>
            <person name="Kops G.J.P.L."/>
            <person name="Archibald J.M."/>
            <person name="Simpson A.G.B."/>
            <person name="Roger A.J."/>
        </authorList>
    </citation>
    <scope>NUCLEOTIDE SEQUENCE</scope>
    <source>
        <strain evidence="4">BICM</strain>
    </source>
</reference>
<accession>A0A8J6B3U2</accession>
<dbReference type="InterPro" id="IPR056307">
    <property type="entry name" value="Ig-CFAP74_3rd"/>
</dbReference>
<evidence type="ECO:0000259" key="3">
    <source>
        <dbReference type="Pfam" id="PF24798"/>
    </source>
</evidence>
<feature type="domain" description="CFAP74 third Ig-like" evidence="2">
    <location>
        <begin position="648"/>
        <end position="760"/>
    </location>
</feature>
<feature type="domain" description="CFAP74 fourth Ig-like" evidence="3">
    <location>
        <begin position="826"/>
        <end position="913"/>
    </location>
</feature>
<dbReference type="Pfam" id="PF24798">
    <property type="entry name" value="Ig-CFAP74_4th"/>
    <property type="match status" value="1"/>
</dbReference>
<evidence type="ECO:0000259" key="2">
    <source>
        <dbReference type="Pfam" id="PF24778"/>
    </source>
</evidence>
<proteinExistence type="predicted"/>
<dbReference type="Pfam" id="PF24778">
    <property type="entry name" value="Ig-CFAP74_3rd"/>
    <property type="match status" value="1"/>
</dbReference>
<protein>
    <submittedName>
        <fullName evidence="4">Flagellar-associated PapD-like</fullName>
    </submittedName>
</protein>
<sequence length="1443" mass="157169">MVILTDCDLQITVGDVERKKARERARIQAEKRKKEEEHAAEKKRREEARRKEATQRFQDKLMEIQSEVKSSAHKNLDRKAKREATLHRNMDALLKAGKNPYEVFRQRDVEKEKTRLLKERDERLQSNQEAVEQWVREDGERIKRLEAADRARKDQERTVPNLEQIRAERVVERLSSGVDGIPTHSFGSGKATQDIVLRAEKELKRMARKAGMNHRELLQPIAQATETAAIAQRSMFKDGDFEDTSDNIVLDTASKPKPGFKPTTRMQARGVTRGMNYTARPQVTAGRVFEGASYTPSPAVVEFTDYSPGKSYKFKLTLTNSSLTRSSFVIADLPPDAARVFDVEYKKPGLLGAGLSVPVLLTFTPNTPNDLDAELEVRCDTGILYVPIRCRGRKIDLQLSEPAIVFPPAYVGSTTHRLVTLTNHGALDAVCLVEWFEPKEEVYGNATPTAALNPPSRLGARPAPGSSVAEFVSDVASTKATLAPVDTPIVASLVQEMSGDAPAEDDSDDEEGLGNMDDALMHSKTSRIFSVPARSATSFIVAFKPKTDDELHTMLAIRYKPQLRSTLTAEIGAFAQLKKLQEIMADQEAQETRTDKEVGTALGAPTVLSMVSESAEVQKSLKYESAHYGSVDLHIRAAGEPNPISAVEDTVDFQTVISGDTYRQIVTLQNSSHVTLSFTAKIPADVARTGLIACTPKSAWVQRESTMGIAVKLTPDYGKTQQIAAAHPDWVDGSGVMRVPMSVAVPGQPLKVRIGLKLRVTETTVLVKQRVETVVQEQPVASEADEEKPADNSEAEAKDAEAEADPEVVEADSPAPSIAHTGTPRSRLDFGTVYIGQSRSMVVDVTNTALVEQIIRFTKVPPDLRIVPNDGIFAIPAQTTLPVTFVFMPRAVAPLSSAVKVQTDLGFETTVFIAGKCITPPLVPRPQLLLLPAVAWDDNVETTLTLTNDGNAPRWFDLALPAADCPLSFTPRAGNIPAKSSLKVIVKFRPKRGHFDPDALAQWATFMAHGSYKFVRIDDRPRPKGEPVGPALTFSIPLFASDPIDMATAGATLAANPACSAQAQLIQLETIVVEPPLFAQLPDQAVGDGQAQITLDFGDVAIGRKVVRSFLLSTNGNAMVSLNTEHPHASGIFEVLNSIWSRNVTSQQSLEVRVQFSPHEAVEELGQLMVRSSDGHGVTANLRGRGALPRLVVDPEVTFIAFPGSMPLSESTRTIKLKNITSLTCTLKAEVVDPSCIDPTGPVFIAQPGETEVGPHEEVEVTLLASARTAGIYTAAVRLIVDEIHLVKEIPLALHVHNKPLVLSSNLLESAEDIAALRASAKLGGRCPVILFDDNFKDETANGESTRTVLIRNGAAPAKSTSSWEIEAPTLEGLTIAPLKGTLDSGATATVTMKFKPPALNPESAEYHLKADHWATSKVSVMLTHTADDVERRVVNVRAFLGR</sequence>
<dbReference type="PANTHER" id="PTHR22538">
    <property type="entry name" value="CILIA- AND FLAGELLA-ASSOCIATED PROTEIN 74"/>
    <property type="match status" value="1"/>
</dbReference>
<keyword evidence="4" id="KW-0966">Cell projection</keyword>
<dbReference type="Pfam" id="PF24771">
    <property type="entry name" value="Ig_CFAP74_1st"/>
    <property type="match status" value="1"/>
</dbReference>
<dbReference type="EMBL" id="JAHDYR010000038">
    <property type="protein sequence ID" value="KAG9392357.1"/>
    <property type="molecule type" value="Genomic_DNA"/>
</dbReference>